<reference evidence="3" key="1">
    <citation type="submission" date="2009-05" db="EMBL/GenBank/DDBJ databases">
        <title>The genome sequence of Ajellomyces capsulatus strain H143.</title>
        <authorList>
            <person name="Champion M."/>
            <person name="Cuomo C.A."/>
            <person name="Ma L.-J."/>
            <person name="Henn M.R."/>
            <person name="Sil A."/>
            <person name="Goldman B."/>
            <person name="Young S.K."/>
            <person name="Kodira C.D."/>
            <person name="Zeng Q."/>
            <person name="Koehrsen M."/>
            <person name="Alvarado L."/>
            <person name="Berlin A.M."/>
            <person name="Borenstein D."/>
            <person name="Chen Z."/>
            <person name="Engels R."/>
            <person name="Freedman E."/>
            <person name="Gellesch M."/>
            <person name="Goldberg J."/>
            <person name="Griggs A."/>
            <person name="Gujja S."/>
            <person name="Heiman D.I."/>
            <person name="Hepburn T.A."/>
            <person name="Howarth C."/>
            <person name="Jen D."/>
            <person name="Larson L."/>
            <person name="Lewis B."/>
            <person name="Mehta T."/>
            <person name="Park D."/>
            <person name="Pearson M."/>
            <person name="Roberts A."/>
            <person name="Saif S."/>
            <person name="Shea T.D."/>
            <person name="Shenoy N."/>
            <person name="Sisk P."/>
            <person name="Stolte C."/>
            <person name="Sykes S."/>
            <person name="Walk T."/>
            <person name="White J."/>
            <person name="Yandava C."/>
            <person name="Klein B."/>
            <person name="McEwen J.G."/>
            <person name="Puccia R."/>
            <person name="Goldman G.H."/>
            <person name="Felipe M.S."/>
            <person name="Nino-Vega G."/>
            <person name="San-Blas G."/>
            <person name="Taylor J.W."/>
            <person name="Mendoza L."/>
            <person name="Galagan J.E."/>
            <person name="Nusbaum C."/>
            <person name="Birren B.W."/>
        </authorList>
    </citation>
    <scope>NUCLEOTIDE SEQUENCE [LARGE SCALE GENOMIC DNA]</scope>
    <source>
        <strain evidence="3">H143</strain>
    </source>
</reference>
<evidence type="ECO:0000256" key="1">
    <source>
        <dbReference type="SAM" id="MobiDB-lite"/>
    </source>
</evidence>
<dbReference type="AlphaFoldDB" id="C6H7Q8"/>
<feature type="region of interest" description="Disordered" evidence="1">
    <location>
        <begin position="76"/>
        <end position="108"/>
    </location>
</feature>
<dbReference type="Proteomes" id="UP000002624">
    <property type="component" value="Unassembled WGS sequence"/>
</dbReference>
<dbReference type="VEuPathDB" id="FungiDB:HCDG_01469"/>
<accession>C6H7Q8</accession>
<feature type="region of interest" description="Disordered" evidence="1">
    <location>
        <begin position="1"/>
        <end position="21"/>
    </location>
</feature>
<proteinExistence type="predicted"/>
<protein>
    <submittedName>
        <fullName evidence="2">Uncharacterized protein</fullName>
    </submittedName>
</protein>
<name>C6H7Q8_AJECH</name>
<organism evidence="2 3">
    <name type="scientific">Ajellomyces capsulatus (strain H143)</name>
    <name type="common">Darling's disease fungus</name>
    <name type="synonym">Histoplasma capsulatum</name>
    <dbReference type="NCBI Taxonomy" id="544712"/>
    <lineage>
        <taxon>Eukaryota</taxon>
        <taxon>Fungi</taxon>
        <taxon>Dikarya</taxon>
        <taxon>Ascomycota</taxon>
        <taxon>Pezizomycotina</taxon>
        <taxon>Eurotiomycetes</taxon>
        <taxon>Eurotiomycetidae</taxon>
        <taxon>Onygenales</taxon>
        <taxon>Ajellomycetaceae</taxon>
        <taxon>Histoplasma</taxon>
    </lineage>
</organism>
<dbReference type="HOGENOM" id="CLU_1703705_0_0_1"/>
<dbReference type="EMBL" id="GG692420">
    <property type="protein sequence ID" value="EER43439.1"/>
    <property type="molecule type" value="Genomic_DNA"/>
</dbReference>
<sequence>MPDSSRGTVCKASESATRNQQLMKDPSWRWLLGQSEATGHLRATTIGDMCCVVEMTTLVEHINMSHNKEVRKRVRAVEVPPMSATRGQQRGETRSGPSPSKRRKPAPPTYISGCHWEHLCLQTFNDSETLSTRVEALSRPEFFSRSGLLSRSLD</sequence>
<gene>
    <name evidence="2" type="ORF">HCDG_01469</name>
</gene>
<evidence type="ECO:0000313" key="2">
    <source>
        <dbReference type="EMBL" id="EER43439.1"/>
    </source>
</evidence>
<evidence type="ECO:0000313" key="3">
    <source>
        <dbReference type="Proteomes" id="UP000002624"/>
    </source>
</evidence>